<evidence type="ECO:0000313" key="3">
    <source>
        <dbReference type="Proteomes" id="UP000570361"/>
    </source>
</evidence>
<evidence type="ECO:0000256" key="1">
    <source>
        <dbReference type="SAM" id="Phobius"/>
    </source>
</evidence>
<feature type="transmembrane region" description="Helical" evidence="1">
    <location>
        <begin position="80"/>
        <end position="103"/>
    </location>
</feature>
<evidence type="ECO:0000313" key="2">
    <source>
        <dbReference type="EMBL" id="MBB3113230.1"/>
    </source>
</evidence>
<gene>
    <name evidence="2" type="ORF">FHS18_005333</name>
</gene>
<proteinExistence type="predicted"/>
<keyword evidence="1" id="KW-1133">Transmembrane helix</keyword>
<keyword evidence="1" id="KW-0472">Membrane</keyword>
<feature type="transmembrane region" description="Helical" evidence="1">
    <location>
        <begin position="35"/>
        <end position="59"/>
    </location>
</feature>
<evidence type="ECO:0008006" key="4">
    <source>
        <dbReference type="Google" id="ProtNLM"/>
    </source>
</evidence>
<protein>
    <recommendedName>
        <fullName evidence="4">DUF2975 domain-containing protein</fullName>
    </recommendedName>
</protein>
<organism evidence="2 3">
    <name type="scientific">Paenibacillus phyllosphaerae</name>
    <dbReference type="NCBI Taxonomy" id="274593"/>
    <lineage>
        <taxon>Bacteria</taxon>
        <taxon>Bacillati</taxon>
        <taxon>Bacillota</taxon>
        <taxon>Bacilli</taxon>
        <taxon>Bacillales</taxon>
        <taxon>Paenibacillaceae</taxon>
        <taxon>Paenibacillus</taxon>
    </lineage>
</organism>
<dbReference type="AlphaFoldDB" id="A0A7W5FQ95"/>
<keyword evidence="3" id="KW-1185">Reference proteome</keyword>
<dbReference type="EMBL" id="JACHXK010000017">
    <property type="protein sequence ID" value="MBB3113230.1"/>
    <property type="molecule type" value="Genomic_DNA"/>
</dbReference>
<dbReference type="Pfam" id="PF11188">
    <property type="entry name" value="DUF2975"/>
    <property type="match status" value="1"/>
</dbReference>
<dbReference type="InterPro" id="IPR021354">
    <property type="entry name" value="DUF2975"/>
</dbReference>
<dbReference type="Proteomes" id="UP000570361">
    <property type="component" value="Unassembled WGS sequence"/>
</dbReference>
<name>A0A7W5FQ95_9BACL</name>
<sequence length="151" mass="16164">MLKITVILMGIPVLGLCLLGLPSFSIEASESYPAYWVYPVIAGMYASAIPFFVALYQAFRLLGYIEKNEAFSELSARSLKTIQSCAITISLVYVGILPFLALIAQEDDAPGLTALGLGIMLASMVIAALAAVLRAAVQQTMARKSENDLTV</sequence>
<feature type="transmembrane region" description="Helical" evidence="1">
    <location>
        <begin position="115"/>
        <end position="137"/>
    </location>
</feature>
<dbReference type="RefSeq" id="WP_343060680.1">
    <property type="nucleotide sequence ID" value="NZ_JACHXK010000017.1"/>
</dbReference>
<keyword evidence="1" id="KW-0812">Transmembrane</keyword>
<reference evidence="2 3" key="1">
    <citation type="submission" date="2020-08" db="EMBL/GenBank/DDBJ databases">
        <title>Genomic Encyclopedia of Type Strains, Phase III (KMG-III): the genomes of soil and plant-associated and newly described type strains.</title>
        <authorList>
            <person name="Whitman W."/>
        </authorList>
    </citation>
    <scope>NUCLEOTIDE SEQUENCE [LARGE SCALE GENOMIC DNA]</scope>
    <source>
        <strain evidence="2 3">CECT 5862</strain>
    </source>
</reference>
<accession>A0A7W5FQ95</accession>
<comment type="caution">
    <text evidence="2">The sequence shown here is derived from an EMBL/GenBank/DDBJ whole genome shotgun (WGS) entry which is preliminary data.</text>
</comment>